<keyword evidence="1" id="KW-0472">Membrane</keyword>
<evidence type="ECO:0000256" key="1">
    <source>
        <dbReference type="SAM" id="Phobius"/>
    </source>
</evidence>
<dbReference type="InterPro" id="IPR025495">
    <property type="entry name" value="DUF4386"/>
</dbReference>
<evidence type="ECO:0000313" key="2">
    <source>
        <dbReference type="EMBL" id="GHH08772.1"/>
    </source>
</evidence>
<sequence length="185" mass="20370">MEFDGEPTHRQCLDPLRISQNDRRGPALATAVQLASDPIGDTAATVRLLYLVSGNLWGVGTLFFGLWPIPLGQCALRSGWMPRTLGLLLIGGGIAYVLSAFTTYLAPGLPLVADALALPATVGEFWMIGYLLVRGVRRHAPHEHRRPRRHPQRADRISTCHLPRARRRLARTAWVSGCPGPNIRL</sequence>
<feature type="transmembrane region" description="Helical" evidence="1">
    <location>
        <begin position="111"/>
        <end position="133"/>
    </location>
</feature>
<keyword evidence="1" id="KW-0812">Transmembrane</keyword>
<evidence type="ECO:0000313" key="3">
    <source>
        <dbReference type="Proteomes" id="UP000635387"/>
    </source>
</evidence>
<keyword evidence="1" id="KW-1133">Transmembrane helix</keyword>
<feature type="transmembrane region" description="Helical" evidence="1">
    <location>
        <begin position="48"/>
        <end position="72"/>
    </location>
</feature>
<proteinExistence type="predicted"/>
<feature type="transmembrane region" description="Helical" evidence="1">
    <location>
        <begin position="84"/>
        <end position="105"/>
    </location>
</feature>
<name>A0ABQ3L9Q8_9PSEU</name>
<accession>A0ABQ3L9Q8</accession>
<keyword evidence="3" id="KW-1185">Reference proteome</keyword>
<dbReference type="Pfam" id="PF14329">
    <property type="entry name" value="DUF4386"/>
    <property type="match status" value="1"/>
</dbReference>
<gene>
    <name evidence="2" type="ORF">GCM10017790_15960</name>
</gene>
<organism evidence="2 3">
    <name type="scientific">Amycolatopsis oliviviridis</name>
    <dbReference type="NCBI Taxonomy" id="1471590"/>
    <lineage>
        <taxon>Bacteria</taxon>
        <taxon>Bacillati</taxon>
        <taxon>Actinomycetota</taxon>
        <taxon>Actinomycetes</taxon>
        <taxon>Pseudonocardiales</taxon>
        <taxon>Pseudonocardiaceae</taxon>
        <taxon>Amycolatopsis</taxon>
    </lineage>
</organism>
<evidence type="ECO:0008006" key="4">
    <source>
        <dbReference type="Google" id="ProtNLM"/>
    </source>
</evidence>
<comment type="caution">
    <text evidence="2">The sequence shown here is derived from an EMBL/GenBank/DDBJ whole genome shotgun (WGS) entry which is preliminary data.</text>
</comment>
<reference evidence="3" key="1">
    <citation type="journal article" date="2019" name="Int. J. Syst. Evol. Microbiol.">
        <title>The Global Catalogue of Microorganisms (GCM) 10K type strain sequencing project: providing services to taxonomists for standard genome sequencing and annotation.</title>
        <authorList>
            <consortium name="The Broad Institute Genomics Platform"/>
            <consortium name="The Broad Institute Genome Sequencing Center for Infectious Disease"/>
            <person name="Wu L."/>
            <person name="Ma J."/>
        </authorList>
    </citation>
    <scope>NUCLEOTIDE SEQUENCE [LARGE SCALE GENOMIC DNA]</scope>
    <source>
        <strain evidence="3">CGMCC 4.7683</strain>
    </source>
</reference>
<dbReference type="Proteomes" id="UP000635387">
    <property type="component" value="Unassembled WGS sequence"/>
</dbReference>
<dbReference type="EMBL" id="BNAY01000002">
    <property type="protein sequence ID" value="GHH08772.1"/>
    <property type="molecule type" value="Genomic_DNA"/>
</dbReference>
<dbReference type="RefSeq" id="WP_373307921.1">
    <property type="nucleotide sequence ID" value="NZ_BNAY01000002.1"/>
</dbReference>
<protein>
    <recommendedName>
        <fullName evidence="4">DUF4386 domain-containing protein</fullName>
    </recommendedName>
</protein>